<reference evidence="3" key="2">
    <citation type="submission" date="2016-02" db="EMBL/GenBank/DDBJ databases">
        <title>Genome sequencing of Aspergillus luchuensis NBRC 4314.</title>
        <authorList>
            <person name="Yamada O."/>
        </authorList>
    </citation>
    <scope>NUCLEOTIDE SEQUENCE [LARGE SCALE GENOMIC DNA]</scope>
    <source>
        <strain evidence="3">RIB 2604</strain>
    </source>
</reference>
<evidence type="ECO:0000313" key="2">
    <source>
        <dbReference type="EMBL" id="GAT27551.1"/>
    </source>
</evidence>
<reference evidence="2 3" key="1">
    <citation type="journal article" date="2016" name="DNA Res.">
        <title>Genome sequence of Aspergillus luchuensis NBRC 4314.</title>
        <authorList>
            <person name="Yamada O."/>
            <person name="Machida M."/>
            <person name="Hosoyama A."/>
            <person name="Goto M."/>
            <person name="Takahashi T."/>
            <person name="Futagami T."/>
            <person name="Yamagata Y."/>
            <person name="Takeuchi M."/>
            <person name="Kobayashi T."/>
            <person name="Koike H."/>
            <person name="Abe K."/>
            <person name="Asai K."/>
            <person name="Arita M."/>
            <person name="Fujita N."/>
            <person name="Fukuda K."/>
            <person name="Higa K."/>
            <person name="Horikawa H."/>
            <person name="Ishikawa T."/>
            <person name="Jinno K."/>
            <person name="Kato Y."/>
            <person name="Kirimura K."/>
            <person name="Mizutani O."/>
            <person name="Nakasone K."/>
            <person name="Sano M."/>
            <person name="Shiraishi Y."/>
            <person name="Tsukahara M."/>
            <person name="Gomi K."/>
        </authorList>
    </citation>
    <scope>NUCLEOTIDE SEQUENCE [LARGE SCALE GENOMIC DNA]</scope>
    <source>
        <strain evidence="2 3">RIB 2604</strain>
    </source>
</reference>
<protein>
    <submittedName>
        <fullName evidence="2">Exo-1,3-beta-glucanase D</fullName>
    </submittedName>
</protein>
<evidence type="ECO:0000256" key="1">
    <source>
        <dbReference type="SAM" id="MobiDB-lite"/>
    </source>
</evidence>
<comment type="caution">
    <text evidence="2">The sequence shown here is derived from an EMBL/GenBank/DDBJ whole genome shotgun (WGS) entry which is preliminary data.</text>
</comment>
<gene>
    <name evidence="2" type="ORF">RIB2604_02112450</name>
</gene>
<dbReference type="EMBL" id="BCWF01000021">
    <property type="protein sequence ID" value="GAT27551.1"/>
    <property type="molecule type" value="Genomic_DNA"/>
</dbReference>
<name>A0A146FRD9_ASPKA</name>
<organism evidence="2 3">
    <name type="scientific">Aspergillus kawachii</name>
    <name type="common">White koji mold</name>
    <name type="synonym">Aspergillus awamori var. kawachi</name>
    <dbReference type="NCBI Taxonomy" id="1069201"/>
    <lineage>
        <taxon>Eukaryota</taxon>
        <taxon>Fungi</taxon>
        <taxon>Dikarya</taxon>
        <taxon>Ascomycota</taxon>
        <taxon>Pezizomycotina</taxon>
        <taxon>Eurotiomycetes</taxon>
        <taxon>Eurotiomycetidae</taxon>
        <taxon>Eurotiales</taxon>
        <taxon>Aspergillaceae</taxon>
        <taxon>Aspergillus</taxon>
        <taxon>Aspergillus subgen. Circumdati</taxon>
    </lineage>
</organism>
<dbReference type="AlphaFoldDB" id="A0A146FRD9"/>
<sequence length="78" mass="9182">MSPRIGSLRAMKRQRDGDLQMRTVSTNPHTPITLRMRQSQLQRGISYSQKFGLRLNVHGQELWELELELKLEHLISIR</sequence>
<feature type="region of interest" description="Disordered" evidence="1">
    <location>
        <begin position="1"/>
        <end position="27"/>
    </location>
</feature>
<proteinExistence type="predicted"/>
<evidence type="ECO:0000313" key="3">
    <source>
        <dbReference type="Proteomes" id="UP000075230"/>
    </source>
</evidence>
<accession>A0A146FRD9</accession>
<dbReference type="Proteomes" id="UP000075230">
    <property type="component" value="Unassembled WGS sequence"/>
</dbReference>